<keyword evidence="4" id="KW-0349">Heme</keyword>
<keyword evidence="7 12" id="KW-1133">Transmembrane helix</keyword>
<evidence type="ECO:0000256" key="5">
    <source>
        <dbReference type="ARBA" id="ARBA00022692"/>
    </source>
</evidence>
<feature type="domain" description="Cytochrome b5 heme-binding" evidence="13">
    <location>
        <begin position="13"/>
        <end position="89"/>
    </location>
</feature>
<dbReference type="CDD" id="cd03506">
    <property type="entry name" value="Delta6-FADS-like"/>
    <property type="match status" value="1"/>
</dbReference>
<dbReference type="InterPro" id="IPR005804">
    <property type="entry name" value="FA_desaturase_dom"/>
</dbReference>
<evidence type="ECO:0000259" key="13">
    <source>
        <dbReference type="PROSITE" id="PS50255"/>
    </source>
</evidence>
<dbReference type="InterPro" id="IPR012171">
    <property type="entry name" value="Fatty_acid_desaturase"/>
</dbReference>
<evidence type="ECO:0000256" key="2">
    <source>
        <dbReference type="ARBA" id="ARBA00005189"/>
    </source>
</evidence>
<dbReference type="PROSITE" id="PS50255">
    <property type="entry name" value="CYTOCHROME_B5_2"/>
    <property type="match status" value="1"/>
</dbReference>
<dbReference type="PANTHER" id="PTHR19353">
    <property type="entry name" value="FATTY ACID DESATURASE 2"/>
    <property type="match status" value="1"/>
</dbReference>
<dbReference type="GO" id="GO:0016020">
    <property type="term" value="C:membrane"/>
    <property type="evidence" value="ECO:0007669"/>
    <property type="project" value="UniProtKB-SubCell"/>
</dbReference>
<evidence type="ECO:0000256" key="12">
    <source>
        <dbReference type="SAM" id="Phobius"/>
    </source>
</evidence>
<dbReference type="InterPro" id="IPR001199">
    <property type="entry name" value="Cyt_B5-like_heme/steroid-bd"/>
</dbReference>
<dbReference type="PANTHER" id="PTHR19353:SF30">
    <property type="entry name" value="DELTA 8-(E)-SPHINGOLIPID DESATURASE"/>
    <property type="match status" value="1"/>
</dbReference>
<evidence type="ECO:0000313" key="15">
    <source>
        <dbReference type="Proteomes" id="UP000789508"/>
    </source>
</evidence>
<comment type="similarity">
    <text evidence="3">Belongs to the fatty acid desaturase type 1 family.</text>
</comment>
<keyword evidence="9" id="KW-0408">Iron</keyword>
<keyword evidence="10" id="KW-0443">Lipid metabolism</keyword>
<dbReference type="Pfam" id="PF00173">
    <property type="entry name" value="Cyt-b5"/>
    <property type="match status" value="1"/>
</dbReference>
<dbReference type="GO" id="GO:0046872">
    <property type="term" value="F:metal ion binding"/>
    <property type="evidence" value="ECO:0007669"/>
    <property type="project" value="UniProtKB-KW"/>
</dbReference>
<accession>A0A9N9I4H9</accession>
<dbReference type="AlphaFoldDB" id="A0A9N9I4H9"/>
<keyword evidence="8" id="KW-0560">Oxidoreductase</keyword>
<comment type="caution">
    <text evidence="14">The sequence shown here is derived from an EMBL/GenBank/DDBJ whole genome shotgun (WGS) entry which is preliminary data.</text>
</comment>
<evidence type="ECO:0000256" key="6">
    <source>
        <dbReference type="ARBA" id="ARBA00022723"/>
    </source>
</evidence>
<evidence type="ECO:0000313" key="14">
    <source>
        <dbReference type="EMBL" id="CAG8721072.1"/>
    </source>
</evidence>
<dbReference type="SMART" id="SM01117">
    <property type="entry name" value="Cyt-b5"/>
    <property type="match status" value="1"/>
</dbReference>
<feature type="transmembrane region" description="Helical" evidence="12">
    <location>
        <begin position="135"/>
        <end position="152"/>
    </location>
</feature>
<organism evidence="14 15">
    <name type="scientific">Ambispora leptoticha</name>
    <dbReference type="NCBI Taxonomy" id="144679"/>
    <lineage>
        <taxon>Eukaryota</taxon>
        <taxon>Fungi</taxon>
        <taxon>Fungi incertae sedis</taxon>
        <taxon>Mucoromycota</taxon>
        <taxon>Glomeromycotina</taxon>
        <taxon>Glomeromycetes</taxon>
        <taxon>Archaeosporales</taxon>
        <taxon>Ambisporaceae</taxon>
        <taxon>Ambispora</taxon>
    </lineage>
</organism>
<dbReference type="InterPro" id="IPR036400">
    <property type="entry name" value="Cyt_B5-like_heme/steroid_sf"/>
</dbReference>
<feature type="transmembrane region" description="Helical" evidence="12">
    <location>
        <begin position="270"/>
        <end position="293"/>
    </location>
</feature>
<evidence type="ECO:0000256" key="3">
    <source>
        <dbReference type="ARBA" id="ARBA00009295"/>
    </source>
</evidence>
<evidence type="ECO:0000256" key="1">
    <source>
        <dbReference type="ARBA" id="ARBA00004141"/>
    </source>
</evidence>
<dbReference type="OrthoDB" id="260091at2759"/>
<keyword evidence="11 12" id="KW-0472">Membrane</keyword>
<keyword evidence="15" id="KW-1185">Reference proteome</keyword>
<dbReference type="GO" id="GO:0006629">
    <property type="term" value="P:lipid metabolic process"/>
    <property type="evidence" value="ECO:0007669"/>
    <property type="project" value="UniProtKB-KW"/>
</dbReference>
<proteinExistence type="inferred from homology"/>
<gene>
    <name evidence="14" type="ORF">ALEPTO_LOCUS12264</name>
</gene>
<evidence type="ECO:0000256" key="10">
    <source>
        <dbReference type="ARBA" id="ARBA00023098"/>
    </source>
</evidence>
<keyword evidence="5 12" id="KW-0812">Transmembrane</keyword>
<keyword evidence="6" id="KW-0479">Metal-binding</keyword>
<evidence type="ECO:0000256" key="9">
    <source>
        <dbReference type="ARBA" id="ARBA00023004"/>
    </source>
</evidence>
<name>A0A9N9I4H9_9GLOM</name>
<protein>
    <submittedName>
        <fullName evidence="14">6451_t:CDS:1</fullName>
    </submittedName>
</protein>
<dbReference type="Gene3D" id="3.10.120.10">
    <property type="entry name" value="Cytochrome b5-like heme/steroid binding domain"/>
    <property type="match status" value="1"/>
</dbReference>
<evidence type="ECO:0000256" key="7">
    <source>
        <dbReference type="ARBA" id="ARBA00022989"/>
    </source>
</evidence>
<evidence type="ECO:0000256" key="11">
    <source>
        <dbReference type="ARBA" id="ARBA00023136"/>
    </source>
</evidence>
<comment type="subcellular location">
    <subcellularLocation>
        <location evidence="1">Membrane</location>
        <topology evidence="1">Multi-pass membrane protein</topology>
    </subcellularLocation>
</comment>
<evidence type="ECO:0000256" key="4">
    <source>
        <dbReference type="ARBA" id="ARBA00022617"/>
    </source>
</evidence>
<dbReference type="EMBL" id="CAJVPS010026278">
    <property type="protein sequence ID" value="CAG8721072.1"/>
    <property type="molecule type" value="Genomic_DNA"/>
</dbReference>
<dbReference type="Proteomes" id="UP000789508">
    <property type="component" value="Unassembled WGS sequence"/>
</dbReference>
<dbReference type="SUPFAM" id="SSF55856">
    <property type="entry name" value="Cytochrome b5-like heme/steroid binding domain"/>
    <property type="match status" value="1"/>
</dbReference>
<dbReference type="Pfam" id="PF00487">
    <property type="entry name" value="FA_desaturase"/>
    <property type="match status" value="1"/>
</dbReference>
<dbReference type="PIRSF" id="PIRSF015921">
    <property type="entry name" value="FA_sphinglp_des"/>
    <property type="match status" value="1"/>
</dbReference>
<evidence type="ECO:0000256" key="8">
    <source>
        <dbReference type="ARBA" id="ARBA00023002"/>
    </source>
</evidence>
<feature type="transmembrane region" description="Helical" evidence="12">
    <location>
        <begin position="188"/>
        <end position="210"/>
    </location>
</feature>
<dbReference type="GO" id="GO:0016717">
    <property type="term" value="F:oxidoreductase activity, acting on paired donors, with oxidation of a pair of donors resulting in the reduction of molecular oxygen to two molecules of water"/>
    <property type="evidence" value="ECO:0007669"/>
    <property type="project" value="TreeGrafter"/>
</dbReference>
<comment type="pathway">
    <text evidence="2">Lipid metabolism.</text>
</comment>
<reference evidence="14" key="1">
    <citation type="submission" date="2021-06" db="EMBL/GenBank/DDBJ databases">
        <authorList>
            <person name="Kallberg Y."/>
            <person name="Tangrot J."/>
            <person name="Rosling A."/>
        </authorList>
    </citation>
    <scope>NUCLEOTIDE SEQUENCE</scope>
    <source>
        <strain evidence="14">FL130A</strain>
    </source>
</reference>
<sequence length="462" mass="54422">MTPPLAGIHDTQFEYLTKEEFLRRVKEGQLLIIYNRKIYRLDKWVKYHPGGPLAIHHLVGKDATDEMNVFHPAYVYEKKIHNFYVGEYAEDSEFLVPSSTKEERKKILHAYRRLESKLRENKLYDCNYINYGYECIRYVLLIMISWILILYGTTTFHYLTSAIFLGVFWHQLAFTAHDAGHSGITHSLLVDNLIGIFIASFCGGLSIGWWKKNHYVHHIVTNDPTHDPDIQHLPFFAVSTRFIESLYSSFYKRTLHFDVFARFFIPLQHYLYYPVLCFGRFNLYFLSISYLCFDERVPFRKLESAGMLFFWSWYIYMLSFLPSWRIIIAFILISHMITMILHVQITLSHFGMSTEVLGPDEPFPAKMLRTSMDVDCPWWMDWFHGGLQFQAIHHLFPRIPRHNLRICQPFVKEFCEETGLQYHIYGFLKGNGIVLSALKDVANQIELLSRVAKAHGEQSFVS</sequence>